<evidence type="ECO:0000256" key="3">
    <source>
        <dbReference type="ARBA" id="ARBA00023004"/>
    </source>
</evidence>
<dbReference type="EMBL" id="BMKK01000021">
    <property type="protein sequence ID" value="GGD82789.1"/>
    <property type="molecule type" value="Genomic_DNA"/>
</dbReference>
<evidence type="ECO:0000259" key="6">
    <source>
        <dbReference type="Pfam" id="PF00920"/>
    </source>
</evidence>
<organism evidence="8 9">
    <name type="scientific">Emticicia aquatilis</name>
    <dbReference type="NCBI Taxonomy" id="1537369"/>
    <lineage>
        <taxon>Bacteria</taxon>
        <taxon>Pseudomonadati</taxon>
        <taxon>Bacteroidota</taxon>
        <taxon>Cytophagia</taxon>
        <taxon>Cytophagales</taxon>
        <taxon>Leadbetterellaceae</taxon>
        <taxon>Emticicia</taxon>
    </lineage>
</organism>
<dbReference type="InterPro" id="IPR000581">
    <property type="entry name" value="ILV_EDD_N"/>
</dbReference>
<keyword evidence="5" id="KW-0456">Lyase</keyword>
<dbReference type="InterPro" id="IPR052352">
    <property type="entry name" value="Sugar_Degrad_Dehydratases"/>
</dbReference>
<dbReference type="SUPFAM" id="SSF52016">
    <property type="entry name" value="LeuD/IlvD-like"/>
    <property type="match status" value="1"/>
</dbReference>
<gene>
    <name evidence="8" type="primary">ilvD5</name>
    <name evidence="8" type="ORF">GCM10011514_53600</name>
</gene>
<evidence type="ECO:0000256" key="5">
    <source>
        <dbReference type="ARBA" id="ARBA00023239"/>
    </source>
</evidence>
<dbReference type="InterPro" id="IPR042096">
    <property type="entry name" value="Dihydro-acid_dehy_C"/>
</dbReference>
<dbReference type="Pfam" id="PF24877">
    <property type="entry name" value="ILV_EDD_C"/>
    <property type="match status" value="1"/>
</dbReference>
<keyword evidence="3" id="KW-0408">Iron</keyword>
<evidence type="ECO:0000313" key="9">
    <source>
        <dbReference type="Proteomes" id="UP000609064"/>
    </source>
</evidence>
<dbReference type="Pfam" id="PF00920">
    <property type="entry name" value="ILVD_EDD_N"/>
    <property type="match status" value="1"/>
</dbReference>
<name>A0A916Z9H0_9BACT</name>
<sequence>MPNKENENLRSQDWFGKEGKDGFIYRSWIKNQGYPAHQFKGKPVIGICNTWSEVTPCNGHFRELAQVVKNGVYEAGGFPLEFPVMSLGETIIRPTAMLYRNLAAMTVEESIRGNPFDAIVLLTGCDKTTPSLVMGAASCDLPTIVVPGGPMLNGRFQGKAIGSGTDVWRFADDLKTGKMTPEEFEEAESCMSRSIGHCSTMGTASTMAVMVESLGLTLPGASAIPAADSRKKVLAHMSGMRAVEMVRENLSLSKVLTREAFENAIMMNAAVGGSTNLVLHLLAIAGRIGVDVNLEDFDKIGSKMPFLLNLMPSGKYLMEDFYYAGGLPAVIKEMEKHLHRDAITVNGKSLVENSKGAKIWNEDVIATSENPILREGGIAVVKGNLCENGAVIKPSAASPHLMQHRGKAVVFETIEDYHARIDDPNLEIDETSVMVLKNVGPKGYPGMPEVGNMQLPKKLLEKGITDMVRISDARMSGTAYGTVFLHASPESAVGGTLGLVQNGDEIEVDVPNRKIHLHVSDEELAERRKNWTPIDLGYDRGYTQLYINTVMQADKGADLDFLVGKSGHEVKRESH</sequence>
<dbReference type="SUPFAM" id="SSF143975">
    <property type="entry name" value="IlvD/EDD N-terminal domain-like"/>
    <property type="match status" value="1"/>
</dbReference>
<keyword evidence="2" id="KW-0479">Metal-binding</keyword>
<dbReference type="RefSeq" id="WP_188771384.1">
    <property type="nucleotide sequence ID" value="NZ_BMKK01000021.1"/>
</dbReference>
<reference evidence="8" key="1">
    <citation type="journal article" date="2014" name="Int. J. Syst. Evol. Microbiol.">
        <title>Complete genome sequence of Corynebacterium casei LMG S-19264T (=DSM 44701T), isolated from a smear-ripened cheese.</title>
        <authorList>
            <consortium name="US DOE Joint Genome Institute (JGI-PGF)"/>
            <person name="Walter F."/>
            <person name="Albersmeier A."/>
            <person name="Kalinowski J."/>
            <person name="Ruckert C."/>
        </authorList>
    </citation>
    <scope>NUCLEOTIDE SEQUENCE</scope>
    <source>
        <strain evidence="8">CGMCC 1.15958</strain>
    </source>
</reference>
<evidence type="ECO:0000259" key="7">
    <source>
        <dbReference type="Pfam" id="PF24877"/>
    </source>
</evidence>
<evidence type="ECO:0000256" key="1">
    <source>
        <dbReference type="ARBA" id="ARBA00006486"/>
    </source>
</evidence>
<dbReference type="Proteomes" id="UP000609064">
    <property type="component" value="Unassembled WGS sequence"/>
</dbReference>
<dbReference type="InterPro" id="IPR037237">
    <property type="entry name" value="IlvD/EDD_N"/>
</dbReference>
<reference evidence="8" key="2">
    <citation type="submission" date="2020-09" db="EMBL/GenBank/DDBJ databases">
        <authorList>
            <person name="Sun Q."/>
            <person name="Zhou Y."/>
        </authorList>
    </citation>
    <scope>NUCLEOTIDE SEQUENCE</scope>
    <source>
        <strain evidence="8">CGMCC 1.15958</strain>
    </source>
</reference>
<dbReference type="GO" id="GO:0016836">
    <property type="term" value="F:hydro-lyase activity"/>
    <property type="evidence" value="ECO:0007669"/>
    <property type="project" value="UniProtKB-ARBA"/>
</dbReference>
<dbReference type="GO" id="GO:0051536">
    <property type="term" value="F:iron-sulfur cluster binding"/>
    <property type="evidence" value="ECO:0007669"/>
    <property type="project" value="UniProtKB-KW"/>
</dbReference>
<keyword evidence="4" id="KW-0411">Iron-sulfur</keyword>
<proteinExistence type="inferred from homology"/>
<dbReference type="PANTHER" id="PTHR43183">
    <property type="entry name" value="HYPOTHETICAL DIHYDROXYACID DEHYDRATASE (EUROFUNG)-RELATED"/>
    <property type="match status" value="1"/>
</dbReference>
<protein>
    <submittedName>
        <fullName evidence="8">Dihydroxy-acid dehydratase</fullName>
    </submittedName>
</protein>
<dbReference type="PANTHER" id="PTHR43183:SF1">
    <property type="entry name" value="HYPOTHETICAL DIHYDROXY-ACID DEHYDRATASE (EUROFUNG)-RELATED"/>
    <property type="match status" value="1"/>
</dbReference>
<dbReference type="Gene3D" id="3.50.30.80">
    <property type="entry name" value="IlvD/EDD C-terminal domain-like"/>
    <property type="match status" value="1"/>
</dbReference>
<comment type="similarity">
    <text evidence="1">Belongs to the IlvD/Edd family.</text>
</comment>
<feature type="domain" description="Dihydroxy-acid/6-phosphogluconate dehydratase N-terminal" evidence="6">
    <location>
        <begin position="42"/>
        <end position="353"/>
    </location>
</feature>
<accession>A0A916Z9H0</accession>
<evidence type="ECO:0000256" key="2">
    <source>
        <dbReference type="ARBA" id="ARBA00022723"/>
    </source>
</evidence>
<evidence type="ECO:0000313" key="8">
    <source>
        <dbReference type="EMBL" id="GGD82789.1"/>
    </source>
</evidence>
<keyword evidence="9" id="KW-1185">Reference proteome</keyword>
<comment type="caution">
    <text evidence="8">The sequence shown here is derived from an EMBL/GenBank/DDBJ whole genome shotgun (WGS) entry which is preliminary data.</text>
</comment>
<dbReference type="NCBIfam" id="NF004784">
    <property type="entry name" value="PRK06131.1"/>
    <property type="match status" value="1"/>
</dbReference>
<dbReference type="AlphaFoldDB" id="A0A916Z9H0"/>
<dbReference type="GO" id="GO:0046872">
    <property type="term" value="F:metal ion binding"/>
    <property type="evidence" value="ECO:0007669"/>
    <property type="project" value="UniProtKB-KW"/>
</dbReference>
<feature type="domain" description="Dihydroxy-acid/6-phosphogluconate dehydratase C-terminal" evidence="7">
    <location>
        <begin position="363"/>
        <end position="557"/>
    </location>
</feature>
<evidence type="ECO:0000256" key="4">
    <source>
        <dbReference type="ARBA" id="ARBA00023014"/>
    </source>
</evidence>
<dbReference type="FunFam" id="3.50.30.80:FF:000001">
    <property type="entry name" value="Dihydroxy-acid dehydratase"/>
    <property type="match status" value="1"/>
</dbReference>
<dbReference type="NCBIfam" id="NF009560">
    <property type="entry name" value="PRK13017.1"/>
    <property type="match status" value="1"/>
</dbReference>
<dbReference type="InterPro" id="IPR056740">
    <property type="entry name" value="ILV_EDD_C"/>
</dbReference>